<feature type="region of interest" description="Disordered" evidence="1">
    <location>
        <begin position="154"/>
        <end position="229"/>
    </location>
</feature>
<dbReference type="AlphaFoldDB" id="A0AAF0W8C0"/>
<reference evidence="2" key="2">
    <citation type="submission" date="2022-03" db="EMBL/GenBank/DDBJ databases">
        <title>Draft title - Genomic analysis of global carrot germplasm unveils the trajectory of domestication and the origin of high carotenoid orange carrot.</title>
        <authorList>
            <person name="Iorizzo M."/>
            <person name="Ellison S."/>
            <person name="Senalik D."/>
            <person name="Macko-Podgorni A."/>
            <person name="Grzebelus D."/>
            <person name="Bostan H."/>
            <person name="Rolling W."/>
            <person name="Curaba J."/>
            <person name="Simon P."/>
        </authorList>
    </citation>
    <scope>NUCLEOTIDE SEQUENCE</scope>
    <source>
        <tissue evidence="2">Leaf</tissue>
    </source>
</reference>
<proteinExistence type="predicted"/>
<dbReference type="Proteomes" id="UP000077755">
    <property type="component" value="Chromosome 1"/>
</dbReference>
<evidence type="ECO:0000313" key="3">
    <source>
        <dbReference type="Proteomes" id="UP000077755"/>
    </source>
</evidence>
<evidence type="ECO:0008006" key="4">
    <source>
        <dbReference type="Google" id="ProtNLM"/>
    </source>
</evidence>
<keyword evidence="3" id="KW-1185">Reference proteome</keyword>
<sequence length="229" mass="26656">MNHLQAIAKAYYRQGPESTKENANRFSDAMKKDREGKVDYVEFKEYLRRNGHGNYAKRTLFDELGSKRRLGFWEVMTLFYIIVSRRPFCKKCDRFVTAEYFACVKCFESSADPYCICIDCFRRPGTDYRHGSCDHPKFLDNCTMLARRPPVPQPRIEHAHRHSSHRPQPTAMVESPAHHSRRRSTSQSSQPTGMVESFANYYRRRSTSQSSHPTDTAQSSTHHSHGRRA</sequence>
<evidence type="ECO:0000256" key="1">
    <source>
        <dbReference type="SAM" id="MobiDB-lite"/>
    </source>
</evidence>
<protein>
    <recommendedName>
        <fullName evidence="4">EF-hand domain-containing protein</fullName>
    </recommendedName>
</protein>
<dbReference type="EMBL" id="CP093343">
    <property type="protein sequence ID" value="WOG83523.1"/>
    <property type="molecule type" value="Genomic_DNA"/>
</dbReference>
<organism evidence="2 3">
    <name type="scientific">Daucus carota subsp. sativus</name>
    <name type="common">Carrot</name>
    <dbReference type="NCBI Taxonomy" id="79200"/>
    <lineage>
        <taxon>Eukaryota</taxon>
        <taxon>Viridiplantae</taxon>
        <taxon>Streptophyta</taxon>
        <taxon>Embryophyta</taxon>
        <taxon>Tracheophyta</taxon>
        <taxon>Spermatophyta</taxon>
        <taxon>Magnoliopsida</taxon>
        <taxon>eudicotyledons</taxon>
        <taxon>Gunneridae</taxon>
        <taxon>Pentapetalae</taxon>
        <taxon>asterids</taxon>
        <taxon>campanulids</taxon>
        <taxon>Apiales</taxon>
        <taxon>Apiaceae</taxon>
        <taxon>Apioideae</taxon>
        <taxon>Scandiceae</taxon>
        <taxon>Daucinae</taxon>
        <taxon>Daucus</taxon>
        <taxon>Daucus sect. Daucus</taxon>
    </lineage>
</organism>
<feature type="compositionally biased region" description="Polar residues" evidence="1">
    <location>
        <begin position="207"/>
        <end position="221"/>
    </location>
</feature>
<reference evidence="2" key="1">
    <citation type="journal article" date="2016" name="Nat. Genet.">
        <title>A high-quality carrot genome assembly provides new insights into carotenoid accumulation and asterid genome evolution.</title>
        <authorList>
            <person name="Iorizzo M."/>
            <person name="Ellison S."/>
            <person name="Senalik D."/>
            <person name="Zeng P."/>
            <person name="Satapoomin P."/>
            <person name="Huang J."/>
            <person name="Bowman M."/>
            <person name="Iovene M."/>
            <person name="Sanseverino W."/>
            <person name="Cavagnaro P."/>
            <person name="Yildiz M."/>
            <person name="Macko-Podgorni A."/>
            <person name="Moranska E."/>
            <person name="Grzebelus E."/>
            <person name="Grzebelus D."/>
            <person name="Ashrafi H."/>
            <person name="Zheng Z."/>
            <person name="Cheng S."/>
            <person name="Spooner D."/>
            <person name="Van Deynze A."/>
            <person name="Simon P."/>
        </authorList>
    </citation>
    <scope>NUCLEOTIDE SEQUENCE</scope>
    <source>
        <tissue evidence="2">Leaf</tissue>
    </source>
</reference>
<name>A0AAF0W8C0_DAUCS</name>
<accession>A0AAF0W8C0</accession>
<gene>
    <name evidence="2" type="ORF">DCAR_0102699</name>
</gene>
<evidence type="ECO:0000313" key="2">
    <source>
        <dbReference type="EMBL" id="WOG83523.1"/>
    </source>
</evidence>